<dbReference type="Proteomes" id="UP000183812">
    <property type="component" value="Unassembled WGS sequence"/>
</dbReference>
<gene>
    <name evidence="1" type="ORF">SAMN04244550_02957</name>
</gene>
<proteinExistence type="predicted"/>
<dbReference type="EMBL" id="FNAY01000018">
    <property type="protein sequence ID" value="SDF84687.1"/>
    <property type="molecule type" value="Genomic_DNA"/>
</dbReference>
<dbReference type="OrthoDB" id="2081253at2"/>
<evidence type="ECO:0000313" key="1">
    <source>
        <dbReference type="EMBL" id="SDF84687.1"/>
    </source>
</evidence>
<dbReference type="AlphaFoldDB" id="A0A1G7PEQ0"/>
<accession>A0A1G7PEQ0</accession>
<evidence type="ECO:0000313" key="2">
    <source>
        <dbReference type="Proteomes" id="UP000183812"/>
    </source>
</evidence>
<dbReference type="InterPro" id="IPR006522">
    <property type="entry name" value="Phage_virion_morphogenesis"/>
</dbReference>
<dbReference type="RefSeq" id="WP_074555531.1">
    <property type="nucleotide sequence ID" value="NZ_CP119563.1"/>
</dbReference>
<reference evidence="1 2" key="1">
    <citation type="submission" date="2016-10" db="EMBL/GenBank/DDBJ databases">
        <authorList>
            <person name="de Groot N.N."/>
        </authorList>
    </citation>
    <scope>NUCLEOTIDE SEQUENCE [LARGE SCALE GENOMIC DNA]</scope>
    <source>
        <strain evidence="2">DSM 938 / 37b4</strain>
    </source>
</reference>
<sequence length="151" mass="16368">MITIEFRDGEILAGIDRLQDQLGDMTTFMSDLGELLVASTKARFPAGTDPDGTAWTPNSAATLARKTDSRPLFGTSGSLNSQIFSAAGADYVQIGSDRVYAAMMQFGGTKEQWPHLWGDIPARPYLGLSDEDKENILAETRDWLSGAFTGD</sequence>
<protein>
    <submittedName>
        <fullName evidence="1">Phage virion morphogenesis (Putative tail completion) protein</fullName>
    </submittedName>
</protein>
<name>A0A1G7PEQ0_RHOCA</name>
<organism evidence="1 2">
    <name type="scientific">Rhodobacter capsulatus</name>
    <name type="common">Rhodopseudomonas capsulata</name>
    <dbReference type="NCBI Taxonomy" id="1061"/>
    <lineage>
        <taxon>Bacteria</taxon>
        <taxon>Pseudomonadati</taxon>
        <taxon>Pseudomonadota</taxon>
        <taxon>Alphaproteobacteria</taxon>
        <taxon>Rhodobacterales</taxon>
        <taxon>Rhodobacter group</taxon>
        <taxon>Rhodobacter</taxon>
    </lineage>
</organism>
<dbReference type="NCBIfam" id="TIGR01635">
    <property type="entry name" value="tail_comp_S"/>
    <property type="match status" value="1"/>
</dbReference>
<dbReference type="Pfam" id="PF05069">
    <property type="entry name" value="Phage_tail_S"/>
    <property type="match status" value="1"/>
</dbReference>